<evidence type="ECO:0000313" key="3">
    <source>
        <dbReference type="Proteomes" id="UP000828390"/>
    </source>
</evidence>
<dbReference type="Proteomes" id="UP000828390">
    <property type="component" value="Unassembled WGS sequence"/>
</dbReference>
<gene>
    <name evidence="2" type="ORF">DPMN_134163</name>
</gene>
<protein>
    <submittedName>
        <fullName evidence="2">Uncharacterized protein</fullName>
    </submittedName>
</protein>
<reference evidence="2" key="2">
    <citation type="submission" date="2020-11" db="EMBL/GenBank/DDBJ databases">
        <authorList>
            <person name="McCartney M.A."/>
            <person name="Auch B."/>
            <person name="Kono T."/>
            <person name="Mallez S."/>
            <person name="Becker A."/>
            <person name="Gohl D.M."/>
            <person name="Silverstein K.A.T."/>
            <person name="Koren S."/>
            <person name="Bechman K.B."/>
            <person name="Herman A."/>
            <person name="Abrahante J.E."/>
            <person name="Garbe J."/>
        </authorList>
    </citation>
    <scope>NUCLEOTIDE SEQUENCE</scope>
    <source>
        <strain evidence="2">Duluth1</strain>
        <tissue evidence="2">Whole animal</tissue>
    </source>
</reference>
<feature type="region of interest" description="Disordered" evidence="1">
    <location>
        <begin position="1"/>
        <end position="34"/>
    </location>
</feature>
<comment type="caution">
    <text evidence="2">The sequence shown here is derived from an EMBL/GenBank/DDBJ whole genome shotgun (WGS) entry which is preliminary data.</text>
</comment>
<evidence type="ECO:0000256" key="1">
    <source>
        <dbReference type="SAM" id="MobiDB-lite"/>
    </source>
</evidence>
<keyword evidence="3" id="KW-1185">Reference proteome</keyword>
<sequence>METKAKEQKQVQSVEETEADSIRTNHALDKMVTPDPKYKTVMHVDSASTASTSAQCGNVVVSVSRN</sequence>
<proteinExistence type="predicted"/>
<feature type="compositionally biased region" description="Basic and acidic residues" evidence="1">
    <location>
        <begin position="20"/>
        <end position="29"/>
    </location>
</feature>
<reference evidence="2" key="1">
    <citation type="journal article" date="2019" name="bioRxiv">
        <title>The Genome of the Zebra Mussel, Dreissena polymorpha: A Resource for Invasive Species Research.</title>
        <authorList>
            <person name="McCartney M.A."/>
            <person name="Auch B."/>
            <person name="Kono T."/>
            <person name="Mallez S."/>
            <person name="Zhang Y."/>
            <person name="Obille A."/>
            <person name="Becker A."/>
            <person name="Abrahante J.E."/>
            <person name="Garbe J."/>
            <person name="Badalamenti J.P."/>
            <person name="Herman A."/>
            <person name="Mangelson H."/>
            <person name="Liachko I."/>
            <person name="Sullivan S."/>
            <person name="Sone E.D."/>
            <person name="Koren S."/>
            <person name="Silverstein K.A.T."/>
            <person name="Beckman K.B."/>
            <person name="Gohl D.M."/>
        </authorList>
    </citation>
    <scope>NUCLEOTIDE SEQUENCE</scope>
    <source>
        <strain evidence="2">Duluth1</strain>
        <tissue evidence="2">Whole animal</tissue>
    </source>
</reference>
<evidence type="ECO:0000313" key="2">
    <source>
        <dbReference type="EMBL" id="KAH3805854.1"/>
    </source>
</evidence>
<dbReference type="EMBL" id="JAIWYP010000006">
    <property type="protein sequence ID" value="KAH3805854.1"/>
    <property type="molecule type" value="Genomic_DNA"/>
</dbReference>
<accession>A0A9D4FV38</accession>
<dbReference type="AlphaFoldDB" id="A0A9D4FV38"/>
<name>A0A9D4FV38_DREPO</name>
<organism evidence="2 3">
    <name type="scientific">Dreissena polymorpha</name>
    <name type="common">Zebra mussel</name>
    <name type="synonym">Mytilus polymorpha</name>
    <dbReference type="NCBI Taxonomy" id="45954"/>
    <lineage>
        <taxon>Eukaryota</taxon>
        <taxon>Metazoa</taxon>
        <taxon>Spiralia</taxon>
        <taxon>Lophotrochozoa</taxon>
        <taxon>Mollusca</taxon>
        <taxon>Bivalvia</taxon>
        <taxon>Autobranchia</taxon>
        <taxon>Heteroconchia</taxon>
        <taxon>Euheterodonta</taxon>
        <taxon>Imparidentia</taxon>
        <taxon>Neoheterodontei</taxon>
        <taxon>Myida</taxon>
        <taxon>Dreissenoidea</taxon>
        <taxon>Dreissenidae</taxon>
        <taxon>Dreissena</taxon>
    </lineage>
</organism>